<keyword evidence="4" id="KW-1185">Reference proteome</keyword>
<organism evidence="3 4">
    <name type="scientific">Hoylesella shahii DSM 15611 = JCM 12083</name>
    <dbReference type="NCBI Taxonomy" id="1122991"/>
    <lineage>
        <taxon>Bacteria</taxon>
        <taxon>Pseudomonadati</taxon>
        <taxon>Bacteroidota</taxon>
        <taxon>Bacteroidia</taxon>
        <taxon>Bacteroidales</taxon>
        <taxon>Prevotellaceae</taxon>
        <taxon>Hoylesella</taxon>
    </lineage>
</organism>
<name>A0A318HRD7_9BACT</name>
<feature type="transmembrane region" description="Helical" evidence="1">
    <location>
        <begin position="20"/>
        <end position="42"/>
    </location>
</feature>
<evidence type="ECO:0000256" key="1">
    <source>
        <dbReference type="SAM" id="Phobius"/>
    </source>
</evidence>
<protein>
    <submittedName>
        <fullName evidence="3">Membrane protein YqaA with SNARE-associated domain</fullName>
    </submittedName>
</protein>
<dbReference type="Proteomes" id="UP000248314">
    <property type="component" value="Unassembled WGS sequence"/>
</dbReference>
<keyword evidence="1" id="KW-1133">Transmembrane helix</keyword>
<feature type="domain" description="VTT" evidence="2">
    <location>
        <begin position="48"/>
        <end position="159"/>
    </location>
</feature>
<comment type="caution">
    <text evidence="3">The sequence shown here is derived from an EMBL/GenBank/DDBJ whole genome shotgun (WGS) entry which is preliminary data.</text>
</comment>
<dbReference type="AlphaFoldDB" id="A0A318HRD7"/>
<dbReference type="InterPro" id="IPR051311">
    <property type="entry name" value="DedA_domain"/>
</dbReference>
<proteinExistence type="predicted"/>
<dbReference type="InterPro" id="IPR032816">
    <property type="entry name" value="VTT_dom"/>
</dbReference>
<dbReference type="PANTHER" id="PTHR42709:SF4">
    <property type="entry name" value="INNER MEMBRANE PROTEIN YQAA"/>
    <property type="match status" value="1"/>
</dbReference>
<feature type="transmembrane region" description="Helical" evidence="1">
    <location>
        <begin position="141"/>
        <end position="164"/>
    </location>
</feature>
<evidence type="ECO:0000259" key="2">
    <source>
        <dbReference type="Pfam" id="PF09335"/>
    </source>
</evidence>
<dbReference type="PANTHER" id="PTHR42709">
    <property type="entry name" value="ALKALINE PHOSPHATASE LIKE PROTEIN"/>
    <property type="match status" value="1"/>
</dbReference>
<accession>A0A318HRD7</accession>
<dbReference type="EMBL" id="QJJX01000030">
    <property type="protein sequence ID" value="PXX20213.1"/>
    <property type="molecule type" value="Genomic_DNA"/>
</dbReference>
<dbReference type="Pfam" id="PF09335">
    <property type="entry name" value="VTT_dom"/>
    <property type="match status" value="1"/>
</dbReference>
<sequence>MLVVVGLNFDYSLQFMDTLIAFLINYGYWGMLLSAVLAGSVIPFSSEAVMVGLQAAGLKAWPLILYGTVGNVMGGMINYGVGRLGRTDWIEKYLHVKKEKLERAEKFMAGRGAWMGFFAFLPIIGSAITVVLGLMRANITITVISMTIGKFIRFALLVFGASFLL</sequence>
<feature type="transmembrane region" description="Helical" evidence="1">
    <location>
        <begin position="63"/>
        <end position="81"/>
    </location>
</feature>
<dbReference type="STRING" id="1122991.GCA_000613445_00515"/>
<keyword evidence="1" id="KW-0472">Membrane</keyword>
<feature type="transmembrane region" description="Helical" evidence="1">
    <location>
        <begin position="113"/>
        <end position="134"/>
    </location>
</feature>
<evidence type="ECO:0000313" key="4">
    <source>
        <dbReference type="Proteomes" id="UP000248314"/>
    </source>
</evidence>
<reference evidence="3 4" key="1">
    <citation type="submission" date="2018-05" db="EMBL/GenBank/DDBJ databases">
        <title>Genomic Encyclopedia of Type Strains, Phase I: the one thousand microbial genomes (KMG-I) project.</title>
        <authorList>
            <person name="Kyrpides N."/>
        </authorList>
    </citation>
    <scope>NUCLEOTIDE SEQUENCE [LARGE SCALE GENOMIC DNA]</scope>
    <source>
        <strain evidence="3 4">DSM 15611</strain>
    </source>
</reference>
<keyword evidence="1" id="KW-0812">Transmembrane</keyword>
<evidence type="ECO:0000313" key="3">
    <source>
        <dbReference type="EMBL" id="PXX20213.1"/>
    </source>
</evidence>
<gene>
    <name evidence="3" type="ORF">EJ73_02203</name>
</gene>